<gene>
    <name evidence="1" type="ORF">HMPREF1549_01197</name>
</gene>
<accession>U1QDT9</accession>
<evidence type="ECO:0000313" key="1">
    <source>
        <dbReference type="EMBL" id="ERH20491.1"/>
    </source>
</evidence>
<dbReference type="EMBL" id="AWSD01000112">
    <property type="protein sequence ID" value="ERH20491.1"/>
    <property type="molecule type" value="Genomic_DNA"/>
</dbReference>
<reference evidence="1" key="1">
    <citation type="submission" date="2013-06" db="EMBL/GenBank/DDBJ databases">
        <authorList>
            <person name="Weinstock G."/>
            <person name="Sodergren E."/>
            <person name="Lobos E.A."/>
            <person name="Fulton L."/>
            <person name="Fulton R."/>
            <person name="Courtney L."/>
            <person name="Fronick C."/>
            <person name="O'Laughlin M."/>
            <person name="Godfrey J."/>
            <person name="Wilson R.M."/>
            <person name="Miner T."/>
            <person name="Farmer C."/>
            <person name="Delehaunty K."/>
            <person name="Cordes M."/>
            <person name="Minx P."/>
            <person name="Tomlinson C."/>
            <person name="Chen J."/>
            <person name="Wollam A."/>
            <person name="Pepin K.H."/>
            <person name="Bhonagiri V."/>
            <person name="Zhang X."/>
            <person name="Warren W."/>
            <person name="Mitreva M."/>
            <person name="Mardis E.R."/>
            <person name="Wilson R.K."/>
        </authorList>
    </citation>
    <scope>NUCLEOTIDE SEQUENCE [LARGE SCALE GENOMIC DNA]</scope>
    <source>
        <strain evidence="1">F0510</strain>
    </source>
</reference>
<comment type="caution">
    <text evidence="1">The sequence shown here is derived from an EMBL/GenBank/DDBJ whole genome shotgun (WGS) entry which is preliminary data.</text>
</comment>
<name>U1QDT9_9ACTO</name>
<organism evidence="1">
    <name type="scientific">Actinomyces johnsonii F0510</name>
    <dbReference type="NCBI Taxonomy" id="1227262"/>
    <lineage>
        <taxon>Bacteria</taxon>
        <taxon>Bacillati</taxon>
        <taxon>Actinomycetota</taxon>
        <taxon>Actinomycetes</taxon>
        <taxon>Actinomycetales</taxon>
        <taxon>Actinomycetaceae</taxon>
        <taxon>Actinomyces</taxon>
    </lineage>
</organism>
<dbReference type="HOGENOM" id="CLU_2115761_0_0_11"/>
<protein>
    <submittedName>
        <fullName evidence="1">Uncharacterized protein</fullName>
    </submittedName>
</protein>
<proteinExistence type="predicted"/>
<dbReference type="Proteomes" id="UP000016498">
    <property type="component" value="Unassembled WGS sequence"/>
</dbReference>
<dbReference type="AlphaFoldDB" id="U1QDT9"/>
<sequence>MAAPLGPRLREESARQQALQTLMVILNQTYGVRSLVMERRQKAQDDKDQRSAAIAVNSGMVARDFKLTHRFGGNERKLWVPDQVLGAFGDAQAGMSAGWELIERLVRVEKISPR</sequence>